<dbReference type="AlphaFoldDB" id="A0A7H9B1W9"/>
<dbReference type="EMBL" id="CP058607">
    <property type="protein sequence ID" value="QLG72487.1"/>
    <property type="molecule type" value="Genomic_DNA"/>
</dbReference>
<keyword evidence="10" id="KW-1185">Reference proteome</keyword>
<keyword evidence="3" id="KW-0926">Vacuole</keyword>
<feature type="transmembrane region" description="Helical" evidence="7">
    <location>
        <begin position="389"/>
        <end position="411"/>
    </location>
</feature>
<keyword evidence="4 7" id="KW-0812">Transmembrane</keyword>
<evidence type="ECO:0000259" key="8">
    <source>
        <dbReference type="Pfam" id="PF01490"/>
    </source>
</evidence>
<keyword evidence="6 7" id="KW-0472">Membrane</keyword>
<comment type="similarity">
    <text evidence="2">Belongs to the amino acid/polyamine transporter 2 family.</text>
</comment>
<sequence>MEPTATVLSSSANLLKTIVGAGVLAVPYAFRNDGILVGSLLILLAAVTSAFGLFVLGKCSKTLINPRNSSFFTFCMLTYPSLSPLFDLAMFIQCFGVGLSYLVLIGDIFPGLFGGTREYWILGSALLIVPLCTLRKLDSLRYSSILGLFALGYISLLVLSIFVYDVILTDNYKAFRGDVYWFKVYDYSGLLSTFSIIIFAFTGSMNLCSIINELEDNSLSNISTVIGWSLSIATTLFMAIGITGYLTFGSNVSGNIILNYDADSPWVFLGKLCLGTMVILSFPLLFHPCRISVNNMIVWGKLKFEKQPHSELNTRSSEIPIRLSIQDDDNESLASDQTHESHEAVVSVENNTSITHDVPFPQRRFYVSTAILLFVMFFLSLRVTSFALVLSLVGATGSTSISFTLPGLFGYKLIGTDSLAVGQMVSPKDRFYRGCSALLVWFGLAVTFFSLYVIFFHGNN</sequence>
<dbReference type="RefSeq" id="XP_037144215.1">
    <property type="nucleotide sequence ID" value="XM_037288320.1"/>
</dbReference>
<feature type="transmembrane region" description="Helical" evidence="7">
    <location>
        <begin position="36"/>
        <end position="57"/>
    </location>
</feature>
<feature type="transmembrane region" description="Helical" evidence="7">
    <location>
        <begin position="187"/>
        <end position="210"/>
    </location>
</feature>
<dbReference type="KEGG" id="zmk:HG535_0D01950"/>
<feature type="transmembrane region" description="Helical" evidence="7">
    <location>
        <begin position="12"/>
        <end position="30"/>
    </location>
</feature>
<protein>
    <recommendedName>
        <fullName evidence="8">Amino acid transporter transmembrane domain-containing protein</fullName>
    </recommendedName>
</protein>
<feature type="transmembrane region" description="Helical" evidence="7">
    <location>
        <begin position="266"/>
        <end position="286"/>
    </location>
</feature>
<evidence type="ECO:0000256" key="6">
    <source>
        <dbReference type="ARBA" id="ARBA00023136"/>
    </source>
</evidence>
<dbReference type="GO" id="GO:0061459">
    <property type="term" value="F:L-arginine transmembrane transporter activity"/>
    <property type="evidence" value="ECO:0007669"/>
    <property type="project" value="TreeGrafter"/>
</dbReference>
<dbReference type="GeneID" id="59236211"/>
<comment type="subcellular location">
    <subcellularLocation>
        <location evidence="1">Vacuole membrane</location>
        <topology evidence="1">Multi-pass membrane protein</topology>
    </subcellularLocation>
</comment>
<dbReference type="InterPro" id="IPR013057">
    <property type="entry name" value="AA_transpt_TM"/>
</dbReference>
<evidence type="ECO:0000256" key="5">
    <source>
        <dbReference type="ARBA" id="ARBA00022989"/>
    </source>
</evidence>
<gene>
    <name evidence="9" type="ORF">HG535_0D01950</name>
</gene>
<name>A0A7H9B1W9_ZYGMR</name>
<evidence type="ECO:0000313" key="9">
    <source>
        <dbReference type="EMBL" id="QLG72487.1"/>
    </source>
</evidence>
<dbReference type="OrthoDB" id="438545at2759"/>
<reference evidence="9 10" key="1">
    <citation type="submission" date="2020-07" db="EMBL/GenBank/DDBJ databases">
        <title>The yeast mating-type switching endonuclease HO is a domesticated member of an unorthodox homing genetic element family.</title>
        <authorList>
            <person name="Coughlan A.Y."/>
            <person name="Lombardi L."/>
            <person name="Braun-Galleani S."/>
            <person name="Martos A.R."/>
            <person name="Galeote V."/>
            <person name="Bigey F."/>
            <person name="Dequin S."/>
            <person name="Byrne K.P."/>
            <person name="Wolfe K.H."/>
        </authorList>
    </citation>
    <scope>NUCLEOTIDE SEQUENCE [LARGE SCALE GENOMIC DNA]</scope>
    <source>
        <strain evidence="9 10">NRRL Y-6702</strain>
    </source>
</reference>
<dbReference type="Pfam" id="PF01490">
    <property type="entry name" value="Aa_trans"/>
    <property type="match status" value="1"/>
</dbReference>
<dbReference type="PANTHER" id="PTHR22950:SF224">
    <property type="entry name" value="VACUOLAR AMINO ACID TRANSPORTER 7"/>
    <property type="match status" value="1"/>
</dbReference>
<accession>A0A7H9B1W9</accession>
<evidence type="ECO:0000256" key="7">
    <source>
        <dbReference type="SAM" id="Phobius"/>
    </source>
</evidence>
<proteinExistence type="inferred from homology"/>
<keyword evidence="5 7" id="KW-1133">Transmembrane helix</keyword>
<dbReference type="PANTHER" id="PTHR22950">
    <property type="entry name" value="AMINO ACID TRANSPORTER"/>
    <property type="match status" value="1"/>
</dbReference>
<feature type="transmembrane region" description="Helical" evidence="7">
    <location>
        <begin position="365"/>
        <end position="383"/>
    </location>
</feature>
<evidence type="ECO:0000256" key="1">
    <source>
        <dbReference type="ARBA" id="ARBA00004128"/>
    </source>
</evidence>
<dbReference type="GO" id="GO:0015194">
    <property type="term" value="F:L-serine transmembrane transporter activity"/>
    <property type="evidence" value="ECO:0007669"/>
    <property type="project" value="TreeGrafter"/>
</dbReference>
<feature type="transmembrane region" description="Helical" evidence="7">
    <location>
        <begin position="117"/>
        <end position="134"/>
    </location>
</feature>
<evidence type="ECO:0000313" key="10">
    <source>
        <dbReference type="Proteomes" id="UP000509704"/>
    </source>
</evidence>
<feature type="domain" description="Amino acid transporter transmembrane" evidence="8">
    <location>
        <begin position="4"/>
        <end position="448"/>
    </location>
</feature>
<evidence type="ECO:0000256" key="3">
    <source>
        <dbReference type="ARBA" id="ARBA00022554"/>
    </source>
</evidence>
<dbReference type="GO" id="GO:0005302">
    <property type="term" value="F:L-tyrosine transmembrane transporter activity"/>
    <property type="evidence" value="ECO:0007669"/>
    <property type="project" value="TreeGrafter"/>
</dbReference>
<dbReference type="GO" id="GO:0015189">
    <property type="term" value="F:L-lysine transmembrane transporter activity"/>
    <property type="evidence" value="ECO:0007669"/>
    <property type="project" value="TreeGrafter"/>
</dbReference>
<feature type="transmembrane region" description="Helical" evidence="7">
    <location>
        <begin position="431"/>
        <end position="455"/>
    </location>
</feature>
<feature type="transmembrane region" description="Helical" evidence="7">
    <location>
        <begin position="222"/>
        <end position="246"/>
    </location>
</feature>
<feature type="transmembrane region" description="Helical" evidence="7">
    <location>
        <begin position="146"/>
        <end position="167"/>
    </location>
</feature>
<dbReference type="Proteomes" id="UP000509704">
    <property type="component" value="Chromosome 4"/>
</dbReference>
<dbReference type="GO" id="GO:0005313">
    <property type="term" value="F:L-glutamate transmembrane transporter activity"/>
    <property type="evidence" value="ECO:0007669"/>
    <property type="project" value="TreeGrafter"/>
</dbReference>
<dbReference type="GO" id="GO:0000329">
    <property type="term" value="C:fungal-type vacuole membrane"/>
    <property type="evidence" value="ECO:0007669"/>
    <property type="project" value="TreeGrafter"/>
</dbReference>
<dbReference type="GO" id="GO:0005290">
    <property type="term" value="F:L-histidine transmembrane transporter activity"/>
    <property type="evidence" value="ECO:0007669"/>
    <property type="project" value="TreeGrafter"/>
</dbReference>
<evidence type="ECO:0000256" key="4">
    <source>
        <dbReference type="ARBA" id="ARBA00022692"/>
    </source>
</evidence>
<organism evidence="9 10">
    <name type="scientific">Zygotorulaspora mrakii</name>
    <name type="common">Zygosaccharomyces mrakii</name>
    <dbReference type="NCBI Taxonomy" id="42260"/>
    <lineage>
        <taxon>Eukaryota</taxon>
        <taxon>Fungi</taxon>
        <taxon>Dikarya</taxon>
        <taxon>Ascomycota</taxon>
        <taxon>Saccharomycotina</taxon>
        <taxon>Saccharomycetes</taxon>
        <taxon>Saccharomycetales</taxon>
        <taxon>Saccharomycetaceae</taxon>
        <taxon>Zygotorulaspora</taxon>
    </lineage>
</organism>
<evidence type="ECO:0000256" key="2">
    <source>
        <dbReference type="ARBA" id="ARBA00008066"/>
    </source>
</evidence>